<evidence type="ECO:0000259" key="7">
    <source>
        <dbReference type="PROSITE" id="PS50178"/>
    </source>
</evidence>
<gene>
    <name evidence="8" type="ORF">CEPIT_LOCUS21049</name>
    <name evidence="9" type="ORF">CEPIT_LOCUS36083</name>
</gene>
<evidence type="ECO:0000256" key="4">
    <source>
        <dbReference type="PROSITE-ProRule" id="PRU00023"/>
    </source>
</evidence>
<keyword evidence="4" id="KW-0040">ANK repeat</keyword>
<dbReference type="PANTHER" id="PTHR47794:SF1">
    <property type="entry name" value="VACUOLAR PROTEIN SORTING-ASSOCIATED PROTEIN 27"/>
    <property type="match status" value="1"/>
</dbReference>
<keyword evidence="1" id="KW-0479">Metal-binding</keyword>
<dbReference type="GO" id="GO:0043328">
    <property type="term" value="P:protein transport to vacuole involved in ubiquitin-dependent protein catabolic process via the multivesicular body sorting pathway"/>
    <property type="evidence" value="ECO:0007669"/>
    <property type="project" value="TreeGrafter"/>
</dbReference>
<sequence>MSPEPPPFQEASRCDVCKCSFSAFRRRHHCRCCGRTLCADHSASHMALPQFGIHSPVRVCADCFNDAPRFVGTGAPSSSDEVSNIADSFSRLEVDQVPDTENDQCEKQLSMSSKSECKCGMPLCICEAQVQDDPVNLQSKTTTTSSMAIAQEDPKPKKVNTVPKSRGSSSNNKQGLFNLGQVTSAAGSGETLKNYEVSGEGMREAIKNGDTASAKRLLNQGVDANYRDKQGSSLLHLAAVFNRTEIAFALMESGASLHYKNPQGETPLDCAPATLQYKMKKNMEETG</sequence>
<dbReference type="Pfam" id="PF01363">
    <property type="entry name" value="FYVE"/>
    <property type="match status" value="1"/>
</dbReference>
<dbReference type="EMBL" id="CAMAPF010000244">
    <property type="protein sequence ID" value="CAH9115339.1"/>
    <property type="molecule type" value="Genomic_DNA"/>
</dbReference>
<accession>A0AAV0E5J4</accession>
<dbReference type="AlphaFoldDB" id="A0AAV0E5J4"/>
<dbReference type="GO" id="GO:0033565">
    <property type="term" value="C:ESCRT-0 complex"/>
    <property type="evidence" value="ECO:0007669"/>
    <property type="project" value="TreeGrafter"/>
</dbReference>
<dbReference type="InterPro" id="IPR002110">
    <property type="entry name" value="Ankyrin_rpt"/>
</dbReference>
<dbReference type="InterPro" id="IPR013083">
    <property type="entry name" value="Znf_RING/FYVE/PHD"/>
</dbReference>
<dbReference type="GO" id="GO:0043130">
    <property type="term" value="F:ubiquitin binding"/>
    <property type="evidence" value="ECO:0007669"/>
    <property type="project" value="TreeGrafter"/>
</dbReference>
<evidence type="ECO:0000313" key="8">
    <source>
        <dbReference type="EMBL" id="CAH9115339.1"/>
    </source>
</evidence>
<feature type="region of interest" description="Disordered" evidence="6">
    <location>
        <begin position="153"/>
        <end position="176"/>
    </location>
</feature>
<dbReference type="InterPro" id="IPR017455">
    <property type="entry name" value="Znf_FYVE-rel"/>
</dbReference>
<name>A0AAV0E5J4_9ASTE</name>
<dbReference type="PANTHER" id="PTHR47794">
    <property type="entry name" value="VACUOLAR PROTEIN SORTING-ASSOCIATED PROTEIN 27"/>
    <property type="match status" value="1"/>
</dbReference>
<organism evidence="8 10">
    <name type="scientific">Cuscuta epithymum</name>
    <dbReference type="NCBI Taxonomy" id="186058"/>
    <lineage>
        <taxon>Eukaryota</taxon>
        <taxon>Viridiplantae</taxon>
        <taxon>Streptophyta</taxon>
        <taxon>Embryophyta</taxon>
        <taxon>Tracheophyta</taxon>
        <taxon>Spermatophyta</taxon>
        <taxon>Magnoliopsida</taxon>
        <taxon>eudicotyledons</taxon>
        <taxon>Gunneridae</taxon>
        <taxon>Pentapetalae</taxon>
        <taxon>asterids</taxon>
        <taxon>lamiids</taxon>
        <taxon>Solanales</taxon>
        <taxon>Convolvulaceae</taxon>
        <taxon>Cuscuteae</taxon>
        <taxon>Cuscuta</taxon>
        <taxon>Cuscuta subgen. Cuscuta</taxon>
    </lineage>
</organism>
<dbReference type="InterPro" id="IPR036770">
    <property type="entry name" value="Ankyrin_rpt-contain_sf"/>
</dbReference>
<dbReference type="PROSITE" id="PS50178">
    <property type="entry name" value="ZF_FYVE"/>
    <property type="match status" value="1"/>
</dbReference>
<reference evidence="8" key="1">
    <citation type="submission" date="2022-07" db="EMBL/GenBank/DDBJ databases">
        <authorList>
            <person name="Macas J."/>
            <person name="Novak P."/>
            <person name="Neumann P."/>
        </authorList>
    </citation>
    <scope>NUCLEOTIDE SEQUENCE</scope>
</reference>
<dbReference type="EMBL" id="CAMAPF010001001">
    <property type="protein sequence ID" value="CAH9137521.1"/>
    <property type="molecule type" value="Genomic_DNA"/>
</dbReference>
<dbReference type="PROSITE" id="PS50297">
    <property type="entry name" value="ANK_REP_REGION"/>
    <property type="match status" value="1"/>
</dbReference>
<evidence type="ECO:0000256" key="2">
    <source>
        <dbReference type="ARBA" id="ARBA00022771"/>
    </source>
</evidence>
<dbReference type="CDD" id="cd15760">
    <property type="entry name" value="FYVE_scVPS27p_like"/>
    <property type="match status" value="1"/>
</dbReference>
<dbReference type="Gene3D" id="1.25.40.20">
    <property type="entry name" value="Ankyrin repeat-containing domain"/>
    <property type="match status" value="1"/>
</dbReference>
<evidence type="ECO:0000313" key="9">
    <source>
        <dbReference type="EMBL" id="CAH9137521.1"/>
    </source>
</evidence>
<dbReference type="GO" id="GO:0006623">
    <property type="term" value="P:protein targeting to vacuole"/>
    <property type="evidence" value="ECO:0007669"/>
    <property type="project" value="TreeGrafter"/>
</dbReference>
<dbReference type="Pfam" id="PF12796">
    <property type="entry name" value="Ank_2"/>
    <property type="match status" value="1"/>
</dbReference>
<evidence type="ECO:0000256" key="1">
    <source>
        <dbReference type="ARBA" id="ARBA00022723"/>
    </source>
</evidence>
<dbReference type="Proteomes" id="UP001152523">
    <property type="component" value="Unassembled WGS sequence"/>
</dbReference>
<dbReference type="SUPFAM" id="SSF57903">
    <property type="entry name" value="FYVE/PHD zinc finger"/>
    <property type="match status" value="1"/>
</dbReference>
<dbReference type="PROSITE" id="PS50088">
    <property type="entry name" value="ANK_REPEAT"/>
    <property type="match status" value="1"/>
</dbReference>
<evidence type="ECO:0000256" key="3">
    <source>
        <dbReference type="ARBA" id="ARBA00022833"/>
    </source>
</evidence>
<dbReference type="Gene3D" id="3.30.40.10">
    <property type="entry name" value="Zinc/RING finger domain, C3HC4 (zinc finger)"/>
    <property type="match status" value="1"/>
</dbReference>
<feature type="domain" description="FYVE-type" evidence="7">
    <location>
        <begin position="8"/>
        <end position="68"/>
    </location>
</feature>
<evidence type="ECO:0000256" key="6">
    <source>
        <dbReference type="SAM" id="MobiDB-lite"/>
    </source>
</evidence>
<keyword evidence="10" id="KW-1185">Reference proteome</keyword>
<evidence type="ECO:0000313" key="10">
    <source>
        <dbReference type="Proteomes" id="UP001152523"/>
    </source>
</evidence>
<comment type="caution">
    <text evidence="8">The sequence shown here is derived from an EMBL/GenBank/DDBJ whole genome shotgun (WGS) entry which is preliminary data.</text>
</comment>
<dbReference type="SMART" id="SM00064">
    <property type="entry name" value="FYVE"/>
    <property type="match status" value="1"/>
</dbReference>
<proteinExistence type="predicted"/>
<dbReference type="GO" id="GO:0032266">
    <property type="term" value="F:phosphatidylinositol-3-phosphate binding"/>
    <property type="evidence" value="ECO:0007669"/>
    <property type="project" value="TreeGrafter"/>
</dbReference>
<keyword evidence="2 5" id="KW-0863">Zinc-finger</keyword>
<protein>
    <recommendedName>
        <fullName evidence="7">FYVE-type domain-containing protein</fullName>
    </recommendedName>
</protein>
<dbReference type="GO" id="GO:0008270">
    <property type="term" value="F:zinc ion binding"/>
    <property type="evidence" value="ECO:0007669"/>
    <property type="project" value="UniProtKB-KW"/>
</dbReference>
<feature type="compositionally biased region" description="Polar residues" evidence="6">
    <location>
        <begin position="162"/>
        <end position="176"/>
    </location>
</feature>
<evidence type="ECO:0000256" key="5">
    <source>
        <dbReference type="PROSITE-ProRule" id="PRU00091"/>
    </source>
</evidence>
<feature type="repeat" description="ANK" evidence="4">
    <location>
        <begin position="230"/>
        <end position="262"/>
    </location>
</feature>
<dbReference type="InterPro" id="IPR000306">
    <property type="entry name" value="Znf_FYVE"/>
</dbReference>
<dbReference type="InterPro" id="IPR011011">
    <property type="entry name" value="Znf_FYVE_PHD"/>
</dbReference>
<keyword evidence="3" id="KW-0862">Zinc</keyword>
<dbReference type="SUPFAM" id="SSF48403">
    <property type="entry name" value="Ankyrin repeat"/>
    <property type="match status" value="1"/>
</dbReference>